<keyword evidence="9" id="KW-1185">Reference proteome</keyword>
<evidence type="ECO:0000256" key="4">
    <source>
        <dbReference type="ARBA" id="ARBA00022989"/>
    </source>
</evidence>
<dbReference type="PANTHER" id="PTHR30485:SF2">
    <property type="entry name" value="BLL0597 PROTEIN"/>
    <property type="match status" value="1"/>
</dbReference>
<dbReference type="Pfam" id="PF01292">
    <property type="entry name" value="Ni_hydr_CYTB"/>
    <property type="match status" value="1"/>
</dbReference>
<feature type="transmembrane region" description="Helical" evidence="6">
    <location>
        <begin position="12"/>
        <end position="29"/>
    </location>
</feature>
<dbReference type="SUPFAM" id="SSF81342">
    <property type="entry name" value="Transmembrane di-heme cytochromes"/>
    <property type="match status" value="1"/>
</dbReference>
<dbReference type="PANTHER" id="PTHR30485">
    <property type="entry name" value="NI/FE-HYDROGENASE 1 B-TYPE CYTOCHROME SUBUNIT"/>
    <property type="match status" value="1"/>
</dbReference>
<dbReference type="InterPro" id="IPR011577">
    <property type="entry name" value="Cyt_b561_bac/Ni-Hgenase"/>
</dbReference>
<comment type="caution">
    <text evidence="8">The sequence shown here is derived from an EMBL/GenBank/DDBJ whole genome shotgun (WGS) entry which is preliminary data.</text>
</comment>
<sequence length="215" mass="23723">MRDRVKVWDAPTRLFHWLLVALFGAMWWSGEQGQLMLHTRLGIGLLVLLLFRLLWGLWGSETSRFASFVRGPAAIAAYLRGEQQAHAGHNPLGALMVLAMLAALLLQLCLGLFAVDTDSYLYDGPLARLLDGELAELISDWHGAWFNVLLLLVVVHVLAIVAYRFLRGENLVLPMLTGNKPRVTGMRVPVLRSPWLALLLLMLAGGLVLGGLALV</sequence>
<dbReference type="Proteomes" id="UP001595636">
    <property type="component" value="Unassembled WGS sequence"/>
</dbReference>
<evidence type="ECO:0000256" key="6">
    <source>
        <dbReference type="SAM" id="Phobius"/>
    </source>
</evidence>
<evidence type="ECO:0000256" key="1">
    <source>
        <dbReference type="ARBA" id="ARBA00004651"/>
    </source>
</evidence>
<feature type="transmembrane region" description="Helical" evidence="6">
    <location>
        <begin position="92"/>
        <end position="115"/>
    </location>
</feature>
<dbReference type="InterPro" id="IPR051542">
    <property type="entry name" value="Hydrogenase_cytochrome"/>
</dbReference>
<feature type="transmembrane region" description="Helical" evidence="6">
    <location>
        <begin position="144"/>
        <end position="166"/>
    </location>
</feature>
<reference evidence="9" key="1">
    <citation type="journal article" date="2019" name="Int. J. Syst. Evol. Microbiol.">
        <title>The Global Catalogue of Microorganisms (GCM) 10K type strain sequencing project: providing services to taxonomists for standard genome sequencing and annotation.</title>
        <authorList>
            <consortium name="The Broad Institute Genomics Platform"/>
            <consortium name="The Broad Institute Genome Sequencing Center for Infectious Disease"/>
            <person name="Wu L."/>
            <person name="Ma J."/>
        </authorList>
    </citation>
    <scope>NUCLEOTIDE SEQUENCE [LARGE SCALE GENOMIC DNA]</scope>
    <source>
        <strain evidence="9">KCTC 42195</strain>
    </source>
</reference>
<evidence type="ECO:0000313" key="8">
    <source>
        <dbReference type="EMBL" id="MFC3627158.1"/>
    </source>
</evidence>
<accession>A0ABV7TWM6</accession>
<keyword evidence="3 6" id="KW-0812">Transmembrane</keyword>
<name>A0ABV7TWM6_9NEIS</name>
<keyword evidence="5 6" id="KW-0472">Membrane</keyword>
<keyword evidence="2" id="KW-1003">Cell membrane</keyword>
<comment type="subcellular location">
    <subcellularLocation>
        <location evidence="1">Cell membrane</location>
        <topology evidence="1">Multi-pass membrane protein</topology>
    </subcellularLocation>
</comment>
<evidence type="ECO:0000256" key="3">
    <source>
        <dbReference type="ARBA" id="ARBA00022692"/>
    </source>
</evidence>
<dbReference type="RefSeq" id="WP_390280521.1">
    <property type="nucleotide sequence ID" value="NZ_JBHRYH010000042.1"/>
</dbReference>
<dbReference type="EMBL" id="JBHRYH010000042">
    <property type="protein sequence ID" value="MFC3627158.1"/>
    <property type="molecule type" value="Genomic_DNA"/>
</dbReference>
<organism evidence="8 9">
    <name type="scientific">Vogesella amnigena</name>
    <dbReference type="NCBI Taxonomy" id="1507449"/>
    <lineage>
        <taxon>Bacteria</taxon>
        <taxon>Pseudomonadati</taxon>
        <taxon>Pseudomonadota</taxon>
        <taxon>Betaproteobacteria</taxon>
        <taxon>Neisseriales</taxon>
        <taxon>Chromobacteriaceae</taxon>
        <taxon>Vogesella</taxon>
    </lineage>
</organism>
<proteinExistence type="predicted"/>
<feature type="transmembrane region" description="Helical" evidence="6">
    <location>
        <begin position="35"/>
        <end position="55"/>
    </location>
</feature>
<feature type="domain" description="Cytochrome b561 bacterial/Ni-hydrogenase" evidence="7">
    <location>
        <begin position="7"/>
        <end position="178"/>
    </location>
</feature>
<evidence type="ECO:0000256" key="2">
    <source>
        <dbReference type="ARBA" id="ARBA00022475"/>
    </source>
</evidence>
<dbReference type="Gene3D" id="1.20.950.20">
    <property type="entry name" value="Transmembrane di-heme cytochromes, Chain C"/>
    <property type="match status" value="1"/>
</dbReference>
<feature type="transmembrane region" description="Helical" evidence="6">
    <location>
        <begin position="195"/>
        <end position="214"/>
    </location>
</feature>
<keyword evidence="4 6" id="KW-1133">Transmembrane helix</keyword>
<dbReference type="InterPro" id="IPR016174">
    <property type="entry name" value="Di-haem_cyt_TM"/>
</dbReference>
<evidence type="ECO:0000313" key="9">
    <source>
        <dbReference type="Proteomes" id="UP001595636"/>
    </source>
</evidence>
<evidence type="ECO:0000256" key="5">
    <source>
        <dbReference type="ARBA" id="ARBA00023136"/>
    </source>
</evidence>
<gene>
    <name evidence="8" type="ORF">ACFOKJ_13650</name>
</gene>
<evidence type="ECO:0000259" key="7">
    <source>
        <dbReference type="Pfam" id="PF01292"/>
    </source>
</evidence>
<protein>
    <submittedName>
        <fullName evidence="8">Cytochrome b/b6 domain-containing protein</fullName>
    </submittedName>
</protein>